<comment type="caution">
    <text evidence="3">The sequence shown here is derived from an EMBL/GenBank/DDBJ whole genome shotgun (WGS) entry which is preliminary data.</text>
</comment>
<evidence type="ECO:0000313" key="4">
    <source>
        <dbReference type="Proteomes" id="UP001210925"/>
    </source>
</evidence>
<dbReference type="EMBL" id="JADGKB010000034">
    <property type="protein sequence ID" value="KAJ3257825.1"/>
    <property type="molecule type" value="Genomic_DNA"/>
</dbReference>
<feature type="region of interest" description="Disordered" evidence="1">
    <location>
        <begin position="328"/>
        <end position="454"/>
    </location>
</feature>
<evidence type="ECO:0000313" key="3">
    <source>
        <dbReference type="EMBL" id="KAJ3257825.1"/>
    </source>
</evidence>
<evidence type="ECO:0000259" key="2">
    <source>
        <dbReference type="Pfam" id="PF15963"/>
    </source>
</evidence>
<evidence type="ECO:0000256" key="1">
    <source>
        <dbReference type="SAM" id="MobiDB-lite"/>
    </source>
</evidence>
<reference evidence="3" key="1">
    <citation type="submission" date="2020-05" db="EMBL/GenBank/DDBJ databases">
        <title>Phylogenomic resolution of chytrid fungi.</title>
        <authorList>
            <person name="Stajich J.E."/>
            <person name="Amses K."/>
            <person name="Simmons R."/>
            <person name="Seto K."/>
            <person name="Myers J."/>
            <person name="Bonds A."/>
            <person name="Quandt C.A."/>
            <person name="Barry K."/>
            <person name="Liu P."/>
            <person name="Grigoriev I."/>
            <person name="Longcore J.E."/>
            <person name="James T.Y."/>
        </authorList>
    </citation>
    <scope>NUCLEOTIDE SEQUENCE</scope>
    <source>
        <strain evidence="3">PLAUS21</strain>
    </source>
</reference>
<feature type="compositionally biased region" description="Pro residues" evidence="1">
    <location>
        <begin position="41"/>
        <end position="50"/>
    </location>
</feature>
<feature type="compositionally biased region" description="Low complexity" evidence="1">
    <location>
        <begin position="384"/>
        <end position="396"/>
    </location>
</feature>
<dbReference type="InterPro" id="IPR039467">
    <property type="entry name" value="TFIIIB_B''_Myb"/>
</dbReference>
<accession>A0AAD5UHI4</accession>
<organism evidence="3 4">
    <name type="scientific">Boothiomyces macroporosus</name>
    <dbReference type="NCBI Taxonomy" id="261099"/>
    <lineage>
        <taxon>Eukaryota</taxon>
        <taxon>Fungi</taxon>
        <taxon>Fungi incertae sedis</taxon>
        <taxon>Chytridiomycota</taxon>
        <taxon>Chytridiomycota incertae sedis</taxon>
        <taxon>Chytridiomycetes</taxon>
        <taxon>Rhizophydiales</taxon>
        <taxon>Terramycetaceae</taxon>
        <taxon>Boothiomyces</taxon>
    </lineage>
</organism>
<feature type="compositionally biased region" description="Polar residues" evidence="1">
    <location>
        <begin position="328"/>
        <end position="338"/>
    </location>
</feature>
<protein>
    <recommendedName>
        <fullName evidence="2">Transcription factor TFIIIB component B'' Myb domain-containing protein</fullName>
    </recommendedName>
</protein>
<proteinExistence type="predicted"/>
<name>A0AAD5UHI4_9FUNG</name>
<feature type="compositionally biased region" description="Acidic residues" evidence="1">
    <location>
        <begin position="415"/>
        <end position="431"/>
    </location>
</feature>
<dbReference type="Pfam" id="PF15963">
    <property type="entry name" value="Myb_DNA-bind_7"/>
    <property type="match status" value="1"/>
</dbReference>
<dbReference type="AlphaFoldDB" id="A0AAD5UHI4"/>
<feature type="compositionally biased region" description="Basic and acidic residues" evidence="1">
    <location>
        <begin position="339"/>
        <end position="372"/>
    </location>
</feature>
<keyword evidence="4" id="KW-1185">Reference proteome</keyword>
<feature type="region of interest" description="Disordered" evidence="1">
    <location>
        <begin position="1"/>
        <end position="73"/>
    </location>
</feature>
<feature type="domain" description="Transcription factor TFIIIB component B'' Myb" evidence="2">
    <location>
        <begin position="259"/>
        <end position="315"/>
    </location>
</feature>
<gene>
    <name evidence="3" type="ORF">HK103_004293</name>
</gene>
<dbReference type="Proteomes" id="UP001210925">
    <property type="component" value="Unassembled WGS sequence"/>
</dbReference>
<sequence length="454" mass="50141">MVVELTTSRVDKGTSKFAPNIKPKAVRRKPNAGNNSSGTAAPPPTAPADPAPAEAETEKTPVAKRKRSLSISGLPKGLKSPVLTFTSPPALDTLTELTATQETLIATPPPISIEKPVKPVQKGNIIAIPQRRQSIAPLSASIHTPIDIPPIFTNPEINIETATMTELITHPFPKGKKSKREEARLLEIKEARKRKKVEEDVKEEVKPKVIPEAQSAPAEAFVLVDGQLVFNQASLQMPVQQDFIEEGDVIEEDAQLRYGLSYFGTDMKMISYMFPGMTHKHIKLKFKQEEAKNHHLVTKAIRERKKAPPELRQRILASIDAKRTLENAQYVNNPAETSTVKREPPTGGLKVEEESQHEEEKEKESEVEEPKPKKSVTFEEPVQEKLPTLELKPKTLITSGPAGPKARRKKKVFEDEVLPELEAPAEAEEPESAPAPTMRKARAVAPPEIASAKR</sequence>